<dbReference type="Gene3D" id="1.25.10.10">
    <property type="entry name" value="Leucine-rich Repeat Variant"/>
    <property type="match status" value="1"/>
</dbReference>
<evidence type="ECO:0008006" key="3">
    <source>
        <dbReference type="Google" id="ProtNLM"/>
    </source>
</evidence>
<proteinExistence type="predicted"/>
<dbReference type="PANTHER" id="PTHR34258:SF1">
    <property type="entry name" value="ARMADILLO-LIKE HELICAL DOMAIN CONTAINING PROTEIN 1"/>
    <property type="match status" value="1"/>
</dbReference>
<name>A0A3M7QS68_BRAPC</name>
<protein>
    <recommendedName>
        <fullName evidence="3">Armadillo-like helical domain containing 1</fullName>
    </recommendedName>
</protein>
<dbReference type="Proteomes" id="UP000276133">
    <property type="component" value="Unassembled WGS sequence"/>
</dbReference>
<keyword evidence="2" id="KW-1185">Reference proteome</keyword>
<dbReference type="OrthoDB" id="278163at2759"/>
<evidence type="ECO:0000313" key="2">
    <source>
        <dbReference type="Proteomes" id="UP000276133"/>
    </source>
</evidence>
<accession>A0A3M7QS68</accession>
<reference evidence="1 2" key="1">
    <citation type="journal article" date="2018" name="Sci. Rep.">
        <title>Genomic signatures of local adaptation to the degree of environmental predictability in rotifers.</title>
        <authorList>
            <person name="Franch-Gras L."/>
            <person name="Hahn C."/>
            <person name="Garcia-Roger E.M."/>
            <person name="Carmona M.J."/>
            <person name="Serra M."/>
            <person name="Gomez A."/>
        </authorList>
    </citation>
    <scope>NUCLEOTIDE SEQUENCE [LARGE SCALE GENOMIC DNA]</scope>
    <source>
        <strain evidence="1">HYR1</strain>
    </source>
</reference>
<dbReference type="InterPro" id="IPR011989">
    <property type="entry name" value="ARM-like"/>
</dbReference>
<sequence>MSAKQQAAISNLMHLLKEWDKGSMSVRRDILNDFIFQHQNTTGTEIEEEFAHSASLFFTRITSWLRLTYMVGTCLSEQLKAVKIFLNTSSSNKFLSEFLEVGCLYTLLEIINLKQAAETNKTLALDILNCIANFGRNYKEIICECYGIRSIAECMAKSKSESTQIQANYLLENLAKGNPKFQMQVYKGLIALLPCSSPKAQELAAQTLKVVQPIVGESNQSLVEPLIALLQSLHIEVQYEAIELIKLLMDYNVKDPLIKSLVYILKPPKKLDQIKTEEKDAKIEFETGVVDFYVQQAAAAKTIGILVYLSNEIAEQFLSLQVVHNLLYAMGNEEYAESQRQASKTLEFFVKNFPIVADHVKEAMGDQFFEAFLTDPDGLYARMTAIQADVCRSNKVNIPYRSNA</sequence>
<gene>
    <name evidence="1" type="ORF">BpHYR1_002495</name>
</gene>
<comment type="caution">
    <text evidence="1">The sequence shown here is derived from an EMBL/GenBank/DDBJ whole genome shotgun (WGS) entry which is preliminary data.</text>
</comment>
<evidence type="ECO:0000313" key="1">
    <source>
        <dbReference type="EMBL" id="RNA14190.1"/>
    </source>
</evidence>
<dbReference type="InterPro" id="IPR016024">
    <property type="entry name" value="ARM-type_fold"/>
</dbReference>
<dbReference type="PANTHER" id="PTHR34258">
    <property type="entry name" value="ARMADILLO-LIKE HELICAL DOMAIN CONTAINING PROTEIN 1"/>
    <property type="match status" value="1"/>
</dbReference>
<dbReference type="Pfam" id="PF17741">
    <property type="entry name" value="DUF5578"/>
    <property type="match status" value="1"/>
</dbReference>
<dbReference type="SUPFAM" id="SSF48371">
    <property type="entry name" value="ARM repeat"/>
    <property type="match status" value="1"/>
</dbReference>
<dbReference type="EMBL" id="REGN01005242">
    <property type="protein sequence ID" value="RNA14190.1"/>
    <property type="molecule type" value="Genomic_DNA"/>
</dbReference>
<dbReference type="AlphaFoldDB" id="A0A3M7QS68"/>
<dbReference type="InterPro" id="IPR041090">
    <property type="entry name" value="DUF5578"/>
</dbReference>
<organism evidence="1 2">
    <name type="scientific">Brachionus plicatilis</name>
    <name type="common">Marine rotifer</name>
    <name type="synonym">Brachionus muelleri</name>
    <dbReference type="NCBI Taxonomy" id="10195"/>
    <lineage>
        <taxon>Eukaryota</taxon>
        <taxon>Metazoa</taxon>
        <taxon>Spiralia</taxon>
        <taxon>Gnathifera</taxon>
        <taxon>Rotifera</taxon>
        <taxon>Eurotatoria</taxon>
        <taxon>Monogononta</taxon>
        <taxon>Pseudotrocha</taxon>
        <taxon>Ploima</taxon>
        <taxon>Brachionidae</taxon>
        <taxon>Brachionus</taxon>
    </lineage>
</organism>